<organism evidence="5 6">
    <name type="scientific">Bellilinea caldifistulae</name>
    <dbReference type="NCBI Taxonomy" id="360411"/>
    <lineage>
        <taxon>Bacteria</taxon>
        <taxon>Bacillati</taxon>
        <taxon>Chloroflexota</taxon>
        <taxon>Anaerolineae</taxon>
        <taxon>Anaerolineales</taxon>
        <taxon>Anaerolineaceae</taxon>
        <taxon>Bellilinea</taxon>
    </lineage>
</organism>
<reference evidence="5 6" key="1">
    <citation type="submission" date="2015-07" db="EMBL/GenBank/DDBJ databases">
        <title>Draft genome of Bellilinea caldifistulae DSM 17877.</title>
        <authorList>
            <person name="Hemp J."/>
            <person name="Ward L.M."/>
            <person name="Pace L.A."/>
            <person name="Fischer W.W."/>
        </authorList>
    </citation>
    <scope>NUCLEOTIDE SEQUENCE [LARGE SCALE GENOMIC DNA]</scope>
    <source>
        <strain evidence="5 6">GOMI-1</strain>
    </source>
</reference>
<dbReference type="InterPro" id="IPR006047">
    <property type="entry name" value="GH13_cat_dom"/>
</dbReference>
<dbReference type="Gene3D" id="2.60.40.1180">
    <property type="entry name" value="Golgi alpha-mannosidase II"/>
    <property type="match status" value="1"/>
</dbReference>
<keyword evidence="1" id="KW-0328">Glycosyltransferase</keyword>
<dbReference type="InterPro" id="IPR016377">
    <property type="entry name" value="Sucrose_GGa_phosphorylase-rel"/>
</dbReference>
<evidence type="ECO:0000256" key="3">
    <source>
        <dbReference type="PIRSR" id="PIRSR003059-2"/>
    </source>
</evidence>
<dbReference type="PANTHER" id="PTHR10357">
    <property type="entry name" value="ALPHA-AMYLASE FAMILY MEMBER"/>
    <property type="match status" value="1"/>
</dbReference>
<dbReference type="InterPro" id="IPR033746">
    <property type="entry name" value="GGa_phosphorylase"/>
</dbReference>
<comment type="caution">
    <text evidence="5">The sequence shown here is derived from an EMBL/GenBank/DDBJ whole genome shotgun (WGS) entry which is preliminary data.</text>
</comment>
<feature type="binding site" evidence="3">
    <location>
        <begin position="346"/>
        <end position="347"/>
    </location>
    <ligand>
        <name>substrate</name>
    </ligand>
</feature>
<dbReference type="Pfam" id="PF00128">
    <property type="entry name" value="Alpha-amylase"/>
    <property type="match status" value="1"/>
</dbReference>
<dbReference type="SUPFAM" id="SSF51445">
    <property type="entry name" value="(Trans)glycosidases"/>
    <property type="match status" value="1"/>
</dbReference>
<feature type="binding site" evidence="3">
    <location>
        <position position="104"/>
    </location>
    <ligand>
        <name>substrate</name>
    </ligand>
</feature>
<feature type="binding site" evidence="3">
    <location>
        <begin position="236"/>
        <end position="238"/>
    </location>
    <ligand>
        <name>substrate</name>
    </ligand>
</feature>
<gene>
    <name evidence="5" type="ORF">AC812_16930</name>
</gene>
<dbReference type="EMBL" id="LGHJ01000029">
    <property type="protein sequence ID" value="KPL70823.1"/>
    <property type="molecule type" value="Genomic_DNA"/>
</dbReference>
<evidence type="ECO:0000259" key="4">
    <source>
        <dbReference type="SMART" id="SM00642"/>
    </source>
</evidence>
<evidence type="ECO:0000313" key="6">
    <source>
        <dbReference type="Proteomes" id="UP000050514"/>
    </source>
</evidence>
<dbReference type="AlphaFoldDB" id="A0A0P6XP46"/>
<dbReference type="Gene3D" id="3.20.20.80">
    <property type="entry name" value="Glycosidases"/>
    <property type="match status" value="1"/>
</dbReference>
<dbReference type="PATRIC" id="fig|360411.5.peg.1180"/>
<dbReference type="RefSeq" id="WP_061916987.1">
    <property type="nucleotide sequence ID" value="NZ_DF967971.1"/>
</dbReference>
<keyword evidence="6" id="KW-1185">Reference proteome</keyword>
<dbReference type="Proteomes" id="UP000050514">
    <property type="component" value="Unassembled WGS sequence"/>
</dbReference>
<feature type="domain" description="Glycosyl hydrolase family 13 catalytic" evidence="4">
    <location>
        <begin position="61"/>
        <end position="465"/>
    </location>
</feature>
<dbReference type="CDD" id="cd11356">
    <property type="entry name" value="AmyAc_Sucrose_phosphorylase-like_1"/>
    <property type="match status" value="1"/>
</dbReference>
<evidence type="ECO:0000313" key="5">
    <source>
        <dbReference type="EMBL" id="KPL70823.1"/>
    </source>
</evidence>
<feature type="binding site" evidence="3">
    <location>
        <position position="142"/>
    </location>
    <ligand>
        <name>substrate</name>
    </ligand>
</feature>
<dbReference type="PANTHER" id="PTHR10357:SF214">
    <property type="entry name" value="GLUCOSYLGLYCERATE PHOSPHORYLASE"/>
    <property type="match status" value="1"/>
</dbReference>
<protein>
    <recommendedName>
        <fullName evidence="4">Glycosyl hydrolase family 13 catalytic domain-containing protein</fullName>
    </recommendedName>
</protein>
<accession>A0A0P6XP46</accession>
<proteinExistence type="predicted"/>
<keyword evidence="2" id="KW-0808">Transferase</keyword>
<dbReference type="STRING" id="360411.AC812_16930"/>
<sequence>MISPLSDITKEKLKELFRSIYPENADWDSFEQILKKAEDTRQILAVQSQPLPLDQSDAVLITYADQFRRGGEKPLKTLLDVALRLFYPNISSIHLLPFYPYTSDDGFSVADYLSVHPDFGDWQDIRDLSKNFRLMFDAVVNHTSVSHEWFQRFLSGDPQYQDFYITADPSDERLKWVVRPRALPLLTEFQSKDGIIHVWTTFSADQVDLNYSNPKVFQKMTGVLLDYVRYGAQFIRLDAIAYLWKEIGTTCIHLPQTHWIIQFWRCLLSEVAPYAKIITETNVPHQENVSYFGDGMNEAHMVYNFALPPLVLHTVQTQNTRYLTRWASDLQTPSDQTAFFNFLASHDGVGINPVRGILTDTEIDQLVTRIQKLGGLVSYKANPDGSRSPYELNVNFFDAMGDPESPLTEEEMIGRFLTAHAVLLSMKGLPAIYVHSMIGSRGWKEGVNLTGANRTINRQKLAAEEVLAEIENPAGRRAKIWSGLNRMLSVRRKEAAFHPLAEQKVSLVDERIFGLIRLDPRSNRAVFCVHNFSKDEVFVELPDSINRWKDLLSSREEEFTRLVQLSPYQHRWLVQSAS</sequence>
<evidence type="ECO:0000256" key="2">
    <source>
        <dbReference type="ARBA" id="ARBA00022679"/>
    </source>
</evidence>
<name>A0A0P6XP46_9CHLR</name>
<dbReference type="GO" id="GO:0016757">
    <property type="term" value="F:glycosyltransferase activity"/>
    <property type="evidence" value="ECO:0007669"/>
    <property type="project" value="UniProtKB-KW"/>
</dbReference>
<dbReference type="GO" id="GO:0005975">
    <property type="term" value="P:carbohydrate metabolic process"/>
    <property type="evidence" value="ECO:0007669"/>
    <property type="project" value="InterPro"/>
</dbReference>
<dbReference type="InterPro" id="IPR045857">
    <property type="entry name" value="O16G_dom_2"/>
</dbReference>
<dbReference type="InterPro" id="IPR017853">
    <property type="entry name" value="GH"/>
</dbReference>
<dbReference type="PIRSF" id="PIRSF003059">
    <property type="entry name" value="Sucrose_phosphorylase"/>
    <property type="match status" value="1"/>
</dbReference>
<dbReference type="Gene3D" id="3.90.400.10">
    <property type="entry name" value="Oligo-1,6-glucosidase, Domain 2"/>
    <property type="match status" value="1"/>
</dbReference>
<evidence type="ECO:0000256" key="1">
    <source>
        <dbReference type="ARBA" id="ARBA00022676"/>
    </source>
</evidence>
<feature type="binding site" evidence="3">
    <location>
        <position position="454"/>
    </location>
    <ligand>
        <name>substrate</name>
    </ligand>
</feature>
<dbReference type="InterPro" id="IPR013780">
    <property type="entry name" value="Glyco_hydro_b"/>
</dbReference>
<dbReference type="OrthoDB" id="9805159at2"/>
<dbReference type="SMART" id="SM00642">
    <property type="entry name" value="Aamy"/>
    <property type="match status" value="1"/>
</dbReference>